<proteinExistence type="predicted"/>
<dbReference type="SUPFAM" id="SSF48452">
    <property type="entry name" value="TPR-like"/>
    <property type="match status" value="3"/>
</dbReference>
<dbReference type="Pfam" id="PF12770">
    <property type="entry name" value="CHAT"/>
    <property type="match status" value="1"/>
</dbReference>
<dbReference type="Gene3D" id="1.25.40.10">
    <property type="entry name" value="Tetratricopeptide repeat domain"/>
    <property type="match status" value="3"/>
</dbReference>
<dbReference type="Proteomes" id="UP000642070">
    <property type="component" value="Unassembled WGS sequence"/>
</dbReference>
<keyword evidence="5" id="KW-1185">Reference proteome</keyword>
<dbReference type="InterPro" id="IPR019734">
    <property type="entry name" value="TPR_rpt"/>
</dbReference>
<evidence type="ECO:0000313" key="5">
    <source>
        <dbReference type="Proteomes" id="UP000642070"/>
    </source>
</evidence>
<protein>
    <recommendedName>
        <fullName evidence="3">CHAT domain-containing protein</fullName>
    </recommendedName>
</protein>
<reference evidence="4" key="2">
    <citation type="submission" date="2020-09" db="EMBL/GenBank/DDBJ databases">
        <authorList>
            <person name="Sun Q."/>
            <person name="Ohkuma M."/>
        </authorList>
    </citation>
    <scope>NUCLEOTIDE SEQUENCE</scope>
    <source>
        <strain evidence="4">JCM 19831</strain>
    </source>
</reference>
<name>A0A917TWR8_9ACTN</name>
<dbReference type="PROSITE" id="PS50005">
    <property type="entry name" value="TPR"/>
    <property type="match status" value="2"/>
</dbReference>
<feature type="domain" description="CHAT" evidence="3">
    <location>
        <begin position="760"/>
        <end position="1022"/>
    </location>
</feature>
<dbReference type="InterPro" id="IPR011990">
    <property type="entry name" value="TPR-like_helical_dom_sf"/>
</dbReference>
<dbReference type="Pfam" id="PF13424">
    <property type="entry name" value="TPR_12"/>
    <property type="match status" value="3"/>
</dbReference>
<evidence type="ECO:0000256" key="2">
    <source>
        <dbReference type="SAM" id="MobiDB-lite"/>
    </source>
</evidence>
<feature type="repeat" description="TPR" evidence="1">
    <location>
        <begin position="326"/>
        <end position="359"/>
    </location>
</feature>
<reference evidence="4" key="1">
    <citation type="journal article" date="2014" name="Int. J. Syst. Evol. Microbiol.">
        <title>Complete genome sequence of Corynebacterium casei LMG S-19264T (=DSM 44701T), isolated from a smear-ripened cheese.</title>
        <authorList>
            <consortium name="US DOE Joint Genome Institute (JGI-PGF)"/>
            <person name="Walter F."/>
            <person name="Albersmeier A."/>
            <person name="Kalinowski J."/>
            <person name="Ruckert C."/>
        </authorList>
    </citation>
    <scope>NUCLEOTIDE SEQUENCE</scope>
    <source>
        <strain evidence="4">JCM 19831</strain>
    </source>
</reference>
<sequence length="1029" mass="111553">MRTAAPSAPTLGAQTGTVRPLPRRTSVEPVMPGITTTTSVIASVIAPSLVGPVIVPVPAGHRQVGAHRFQPDVRADVSGRPTAFQVAGAGGRAIARGAGPGYGSAVAEESGDDLATAVAHARQGRALADRHDDRGAVGCYRAALPPAERALAAEGTDDHIRFVVYLHDMLGVLTLGQSWHDEAERHFTAALRLSRERDPGGTDEAKFVNNLGAVARARGDQRGALRRYREALEIAGRIDPPPDAIGSYLSNTGTALLALGRLDDALAFFRRALEIDERVDPAAAATDRSLIASVLIEYGDLEEARGHYAAALAFHEAHDPGSFETARELVNVGYVHRLTGNLDEALRQYLRALDIDQRIAPDGAETAADLNNIARVYRERGDLDRCRGYLSRAVQISRRVAPLSQRTAVRLNNLAELDHQAGRREEARRGFTEALRIDEAVAPLSLETARDLNNLAALALDEHDLDTARDLTRRALEISLRVAPQSHHTASGYGTLAVIANERGAPGVAIRWARAALAIDRRQTPLAASTVADLVNLAVLYTEAGDADRAVRHYAEAVSVVESMRTRAGLPLAREEVFALHQRPYSGLIRALLTRDGPGDAERAFAVAEQGRGRALADLLQQRRLDLRPRGETQRELLAEQRRIEARLHHARQHGRDDDHDLAEQLERVQLRIRREFPAYAQLREPSPVDLTGARALLDDATLLLAYHVDAGFCVAWAVRRTGCAVLPVRATEDRIRGLVEAVLRACATGDEAADGVPGAAELAELLIAPAQLLDGVRQLVVVPAGPLAYLPFELLPYRAGCLGDRIAVSYLPSVTVGADLRERRADRPASWSRRPFAGFGLDEHLPGTREVVEIAAEYGPGARAWTGRELTKALVRRESAGHRVVHFATHGVVDDRDPLDSGLTLAGGAVLRAAEMFDLRLDAQVVVCSACETATGRIRAGEGLVGMSRALFYAGARSLVVSLWPVADRPTRRLMRRLHDHLRAGHAPADALWRAKRQVRQSHPQVYRHPREWAGFILLGDGHPGEAG</sequence>
<dbReference type="PANTHER" id="PTHR10098">
    <property type="entry name" value="RAPSYN-RELATED"/>
    <property type="match status" value="1"/>
</dbReference>
<comment type="caution">
    <text evidence="4">The sequence shown here is derived from an EMBL/GenBank/DDBJ whole genome shotgun (WGS) entry which is preliminary data.</text>
</comment>
<keyword evidence="1" id="KW-0802">TPR repeat</keyword>
<gene>
    <name evidence="4" type="ORF">GCM10007977_047410</name>
</gene>
<feature type="region of interest" description="Disordered" evidence="2">
    <location>
        <begin position="1"/>
        <end position="30"/>
    </location>
</feature>
<evidence type="ECO:0000256" key="1">
    <source>
        <dbReference type="PROSITE-ProRule" id="PRU00339"/>
    </source>
</evidence>
<dbReference type="SMART" id="SM00028">
    <property type="entry name" value="TPR"/>
    <property type="match status" value="11"/>
</dbReference>
<dbReference type="InterPro" id="IPR024983">
    <property type="entry name" value="CHAT_dom"/>
</dbReference>
<dbReference type="PANTHER" id="PTHR10098:SF108">
    <property type="entry name" value="TETRATRICOPEPTIDE REPEAT PROTEIN 28"/>
    <property type="match status" value="1"/>
</dbReference>
<evidence type="ECO:0000313" key="4">
    <source>
        <dbReference type="EMBL" id="GGM40506.1"/>
    </source>
</evidence>
<dbReference type="Pfam" id="PF13374">
    <property type="entry name" value="TPR_10"/>
    <property type="match status" value="1"/>
</dbReference>
<dbReference type="AlphaFoldDB" id="A0A917TWR8"/>
<evidence type="ECO:0000259" key="3">
    <source>
        <dbReference type="Pfam" id="PF12770"/>
    </source>
</evidence>
<accession>A0A917TWR8</accession>
<dbReference type="EMBL" id="BMPI01000023">
    <property type="protein sequence ID" value="GGM40506.1"/>
    <property type="molecule type" value="Genomic_DNA"/>
</dbReference>
<feature type="repeat" description="TPR" evidence="1">
    <location>
        <begin position="246"/>
        <end position="279"/>
    </location>
</feature>
<organism evidence="4 5">
    <name type="scientific">Dactylosporangium sucinum</name>
    <dbReference type="NCBI Taxonomy" id="1424081"/>
    <lineage>
        <taxon>Bacteria</taxon>
        <taxon>Bacillati</taxon>
        <taxon>Actinomycetota</taxon>
        <taxon>Actinomycetes</taxon>
        <taxon>Micromonosporales</taxon>
        <taxon>Micromonosporaceae</taxon>
        <taxon>Dactylosporangium</taxon>
    </lineage>
</organism>